<gene>
    <name evidence="2" type="ORF">OGM63_13925</name>
</gene>
<dbReference type="RefSeq" id="WP_263746175.1">
    <property type="nucleotide sequence ID" value="NZ_JAOWRF010000209.1"/>
</dbReference>
<keyword evidence="1" id="KW-0238">DNA-binding</keyword>
<proteinExistence type="predicted"/>
<accession>A0ABT3AZP4</accession>
<keyword evidence="3" id="KW-1185">Reference proteome</keyword>
<organism evidence="2 3">
    <name type="scientific">Plectonema radiosum NIES-515</name>
    <dbReference type="NCBI Taxonomy" id="2986073"/>
    <lineage>
        <taxon>Bacteria</taxon>
        <taxon>Bacillati</taxon>
        <taxon>Cyanobacteriota</taxon>
        <taxon>Cyanophyceae</taxon>
        <taxon>Oscillatoriophycideae</taxon>
        <taxon>Oscillatoriales</taxon>
        <taxon>Microcoleaceae</taxon>
        <taxon>Plectonema</taxon>
    </lineage>
</organism>
<evidence type="ECO:0000256" key="1">
    <source>
        <dbReference type="ARBA" id="ARBA00023125"/>
    </source>
</evidence>
<evidence type="ECO:0000313" key="3">
    <source>
        <dbReference type="Proteomes" id="UP001526143"/>
    </source>
</evidence>
<protein>
    <submittedName>
        <fullName evidence="2">IS200/IS605 family accessory protein TnpB-related protein</fullName>
    </submittedName>
</protein>
<sequence>MNQWYNKRVSALKENQPQGFWSKQLASITEKRNRQMRDAVNKAARIVVNHCLENKIGTIVFGWNQGQKDSINLGSKTNQKFVQIPTARLKNRIAQLCEQYNIKFVETEESYTSKASFLDNDILPKFGEKPLMVEIKRSKNKTRFVLFSQWYKNKC</sequence>
<evidence type="ECO:0000313" key="2">
    <source>
        <dbReference type="EMBL" id="MCV3214598.1"/>
    </source>
</evidence>
<dbReference type="InterPro" id="IPR010095">
    <property type="entry name" value="Cas12f1-like_TNB"/>
</dbReference>
<dbReference type="NCBIfam" id="TIGR01766">
    <property type="entry name" value="IS200/IS605 family accessory protein TnpB-like domain"/>
    <property type="match status" value="1"/>
</dbReference>
<reference evidence="2 3" key="1">
    <citation type="submission" date="2022-10" db="EMBL/GenBank/DDBJ databases">
        <title>Identification of biosynthetic pathway for the production of the potent trypsin inhibitor radiosumin.</title>
        <authorList>
            <person name="Fewer D.P."/>
            <person name="Delbaje E."/>
            <person name="Ouyang X."/>
            <person name="Agostino P.D."/>
            <person name="Wahlsten M."/>
            <person name="Jokela J."/>
            <person name="Permi P."/>
            <person name="Haapaniemi E."/>
            <person name="Koistinen H."/>
        </authorList>
    </citation>
    <scope>NUCLEOTIDE SEQUENCE [LARGE SCALE GENOMIC DNA]</scope>
    <source>
        <strain evidence="2 3">NIES-515</strain>
    </source>
</reference>
<dbReference type="Proteomes" id="UP001526143">
    <property type="component" value="Unassembled WGS sequence"/>
</dbReference>
<comment type="caution">
    <text evidence="2">The sequence shown here is derived from an EMBL/GenBank/DDBJ whole genome shotgun (WGS) entry which is preliminary data.</text>
</comment>
<dbReference type="EMBL" id="JAOWRF010000209">
    <property type="protein sequence ID" value="MCV3214598.1"/>
    <property type="molecule type" value="Genomic_DNA"/>
</dbReference>
<name>A0ABT3AZP4_9CYAN</name>